<dbReference type="GO" id="GO:0005763">
    <property type="term" value="C:mitochondrial small ribosomal subunit"/>
    <property type="evidence" value="ECO:0007669"/>
    <property type="project" value="TreeGrafter"/>
</dbReference>
<dbReference type="EMBL" id="HE806317">
    <property type="protein sequence ID" value="CCH59259.1"/>
    <property type="molecule type" value="Genomic_DNA"/>
</dbReference>
<reference evidence="2 3" key="1">
    <citation type="journal article" date="2011" name="Proc. Natl. Acad. Sci. U.S.A.">
        <title>Evolutionary erosion of yeast sex chromosomes by mating-type switching accidents.</title>
        <authorList>
            <person name="Gordon J.L."/>
            <person name="Armisen D."/>
            <person name="Proux-Wera E."/>
            <person name="Oheigeartaigh S.S."/>
            <person name="Byrne K.P."/>
            <person name="Wolfe K.H."/>
        </authorList>
    </citation>
    <scope>NUCLEOTIDE SEQUENCE [LARGE SCALE GENOMIC DNA]</scope>
    <source>
        <strain evidence="3">ATCC 34711 / CBS 6284 / DSM 70876 / NBRC 10599 / NRRL Y-10934 / UCD 77-7</strain>
    </source>
</reference>
<dbReference type="PANTHER" id="PTHR28058:SF1">
    <property type="entry name" value="SMALL RIBOSOMAL SUBUNIT PROTEIN BS1M"/>
    <property type="match status" value="1"/>
</dbReference>
<proteinExistence type="predicted"/>
<dbReference type="STRING" id="1071380.I2GYQ7"/>
<dbReference type="GO" id="GO:0003735">
    <property type="term" value="F:structural constituent of ribosome"/>
    <property type="evidence" value="ECO:0007669"/>
    <property type="project" value="TreeGrafter"/>
</dbReference>
<dbReference type="KEGG" id="tbl:TBLA_0B04210"/>
<feature type="compositionally biased region" description="Polar residues" evidence="1">
    <location>
        <begin position="300"/>
        <end position="310"/>
    </location>
</feature>
<keyword evidence="3" id="KW-1185">Reference proteome</keyword>
<organism evidence="2 3">
    <name type="scientific">Henningerozyma blattae (strain ATCC 34711 / CBS 6284 / DSM 70876 / NBRC 10599 / NRRL Y-10934 / UCD 77-7)</name>
    <name type="common">Yeast</name>
    <name type="synonym">Tetrapisispora blattae</name>
    <dbReference type="NCBI Taxonomy" id="1071380"/>
    <lineage>
        <taxon>Eukaryota</taxon>
        <taxon>Fungi</taxon>
        <taxon>Dikarya</taxon>
        <taxon>Ascomycota</taxon>
        <taxon>Saccharomycotina</taxon>
        <taxon>Saccharomycetes</taxon>
        <taxon>Saccharomycetales</taxon>
        <taxon>Saccharomycetaceae</taxon>
        <taxon>Henningerozyma</taxon>
    </lineage>
</organism>
<dbReference type="HOGENOM" id="CLU_063080_0_0_1"/>
<dbReference type="GO" id="GO:0070124">
    <property type="term" value="P:mitochondrial translational initiation"/>
    <property type="evidence" value="ECO:0007669"/>
    <property type="project" value="TreeGrafter"/>
</dbReference>
<dbReference type="RefSeq" id="XP_004178778.1">
    <property type="nucleotide sequence ID" value="XM_004178730.1"/>
</dbReference>
<dbReference type="InParanoid" id="I2GYQ7"/>
<dbReference type="Proteomes" id="UP000002866">
    <property type="component" value="Chromosome 2"/>
</dbReference>
<dbReference type="GeneID" id="14493946"/>
<dbReference type="OrthoDB" id="2735536at2759"/>
<evidence type="ECO:0000313" key="2">
    <source>
        <dbReference type="EMBL" id="CCH59259.1"/>
    </source>
</evidence>
<name>I2GYQ7_HENB6</name>
<sequence length="353" mass="38586">MTSNIPLPLQSSLLRGSRLAQLHRPRASLQNTAPRSVPAHQVVVTTPNAHRVCEWGLKTTLPSRIRSKSIVLTAQDSLQRTAHFETNAGLQWTRRRFAELGVHVTHPPSIENPLFIPTSLRSTTPLSNLTGVNPTSATNSKVTREAKNKLAQLRAGLVKELRKNHIKDDLSSIVNSRNFSKEAVQYVKSNLNSSRSLPWENSMVGSGGLSYSLKGRLRNSPNGIIQKSIVPGRVLNADALGKKTAIAGFVASDSSTETKHAYGQGDFLRQSVFPFEIKSVRVTDGKINIAAKMVGGVNRQGSQRLSQTAFRSVPPLRRTKQSSQSNGDSEDNSKMVNQLLDIMKGLTSPSTKK</sequence>
<protein>
    <submittedName>
        <fullName evidence="2">Uncharacterized protein</fullName>
    </submittedName>
</protein>
<feature type="region of interest" description="Disordered" evidence="1">
    <location>
        <begin position="300"/>
        <end position="353"/>
    </location>
</feature>
<accession>I2GYQ7</accession>
<evidence type="ECO:0000256" key="1">
    <source>
        <dbReference type="SAM" id="MobiDB-lite"/>
    </source>
</evidence>
<dbReference type="eggNOG" id="ENOG502R4KN">
    <property type="taxonomic scope" value="Eukaryota"/>
</dbReference>
<gene>
    <name evidence="2" type="primary">TBLA0B04210</name>
    <name evidence="2" type="ORF">TBLA_0B04210</name>
</gene>
<evidence type="ECO:0000313" key="3">
    <source>
        <dbReference type="Proteomes" id="UP000002866"/>
    </source>
</evidence>
<dbReference type="OMA" id="KNAPGKH"/>
<dbReference type="FunCoup" id="I2GYQ7">
    <property type="interactions" value="150"/>
</dbReference>
<dbReference type="PANTHER" id="PTHR28058">
    <property type="entry name" value="37S RIBOSOMAL PROTEIN MRP51, MITOCHONDRIAL"/>
    <property type="match status" value="1"/>
</dbReference>
<dbReference type="AlphaFoldDB" id="I2GYQ7"/>
<dbReference type="Pfam" id="PF11709">
    <property type="entry name" value="Mit_ribos_Mrp51"/>
    <property type="match status" value="1"/>
</dbReference>
<dbReference type="InterPro" id="IPR016712">
    <property type="entry name" value="Rbsml_bS1m-like"/>
</dbReference>